<reference evidence="4" key="1">
    <citation type="journal article" date="2015" name="Nat. Genet.">
        <title>The genome and transcriptome of the zoonotic hookworm Ancylostoma ceylanicum identify infection-specific gene families.</title>
        <authorList>
            <person name="Schwarz E.M."/>
            <person name="Hu Y."/>
            <person name="Antoshechkin I."/>
            <person name="Miller M.M."/>
            <person name="Sternberg P.W."/>
            <person name="Aroian R.V."/>
        </authorList>
    </citation>
    <scope>NUCLEOTIDE SEQUENCE</scope>
    <source>
        <strain evidence="4">HY135</strain>
    </source>
</reference>
<dbReference type="InterPro" id="IPR040676">
    <property type="entry name" value="DUF5641"/>
</dbReference>
<dbReference type="Gene3D" id="1.10.340.70">
    <property type="match status" value="1"/>
</dbReference>
<name>A0A016VC52_9BILA</name>
<feature type="domain" description="Integrase catalytic" evidence="2">
    <location>
        <begin position="357"/>
        <end position="540"/>
    </location>
</feature>
<dbReference type="STRING" id="53326.A0A016VC52"/>
<dbReference type="Proteomes" id="UP000024635">
    <property type="component" value="Unassembled WGS sequence"/>
</dbReference>
<dbReference type="AlphaFoldDB" id="A0A016VC52"/>
<accession>A0A016VC52</accession>
<comment type="caution">
    <text evidence="3">The sequence shown here is derived from an EMBL/GenBank/DDBJ whole genome shotgun (WGS) entry which is preliminary data.</text>
</comment>
<feature type="compositionally biased region" description="Polar residues" evidence="1">
    <location>
        <begin position="686"/>
        <end position="700"/>
    </location>
</feature>
<keyword evidence="4" id="KW-1185">Reference proteome</keyword>
<sequence>MAKSKLSPIKTRTTIPKLEMNALTMSARLALSVLNALSSEKQTVNKVVFLSDSQIVLSWIRKNPSQHDLGRLVSNRIEELQKITSELISRGLEVLFGYIPSESNPADAGTRGLSRDQLLNHYWWTGPSILRDPSKTWEQSLFSIESAEPTSEVVAFSVSASDSPIFPWNRHSSLIKAQRVMAWSLRFLNKLVARLPSNRQQRICDKIPALRRAPHCEGDLTGNELSMSKVVLIKLHQQSFTEDYKKSMDKTLKLFKDPEGVWRIRGRLGLSTLEDSTKFPILISPKSEIADLILREAHGKFHSGVAHTMATVRSEYWIPRLRQKARNLVQKCVRCRRFNASPYSYPAMPDLPARRVQQCRPFQHIGLDFFDLPNVRDGDSSSKAYGCIFTCAVTRLIHLEVVTSMGTTAFLNALRRFFSRRGIPSSITCDNAPTFLLSAEILAHVIDNAESLPLIANNKIEWRHITAYAPWQGGFYERLIKSIKHSLYKTLGKIHLDLDSLITVVTEIEASLNTRPLTYQEAELEQLTTLRPIDFIQKDMVVTYPFDAIGTDAEDPDYQPATAQGAIQTRKQAEEALQSSYATTQKVWQTWHSEYLLSLREQHRKWLSSARNNPAKPHEGAVVLLMDPILPRNEWRLARIVEARAGTDGVVREAKLRTGRIIRGPINLIVPLELECEYEETRHRSLQQNLPASTSSTTETQDNRCERYNLRKRQQVSFQKNSAAHN</sequence>
<dbReference type="EMBL" id="JARK01001349">
    <property type="protein sequence ID" value="EYC24582.1"/>
    <property type="molecule type" value="Genomic_DNA"/>
</dbReference>
<dbReference type="InterPro" id="IPR001584">
    <property type="entry name" value="Integrase_cat-core"/>
</dbReference>
<evidence type="ECO:0000313" key="3">
    <source>
        <dbReference type="EMBL" id="EYC24582.1"/>
    </source>
</evidence>
<evidence type="ECO:0000313" key="4">
    <source>
        <dbReference type="Proteomes" id="UP000024635"/>
    </source>
</evidence>
<dbReference type="InterPro" id="IPR012337">
    <property type="entry name" value="RNaseH-like_sf"/>
</dbReference>
<dbReference type="PANTHER" id="PTHR47331">
    <property type="entry name" value="PHD-TYPE DOMAIN-CONTAINING PROTEIN"/>
    <property type="match status" value="1"/>
</dbReference>
<dbReference type="Pfam" id="PF17921">
    <property type="entry name" value="Integrase_H2C2"/>
    <property type="match status" value="1"/>
</dbReference>
<dbReference type="SUPFAM" id="SSF53098">
    <property type="entry name" value="Ribonuclease H-like"/>
    <property type="match status" value="1"/>
</dbReference>
<dbReference type="InterPro" id="IPR036397">
    <property type="entry name" value="RNaseH_sf"/>
</dbReference>
<dbReference type="InterPro" id="IPR008042">
    <property type="entry name" value="Retrotrans_Pao"/>
</dbReference>
<dbReference type="GO" id="GO:0015074">
    <property type="term" value="P:DNA integration"/>
    <property type="evidence" value="ECO:0007669"/>
    <property type="project" value="InterPro"/>
</dbReference>
<proteinExistence type="predicted"/>
<evidence type="ECO:0000259" key="2">
    <source>
        <dbReference type="PROSITE" id="PS50994"/>
    </source>
</evidence>
<dbReference type="GO" id="GO:0003676">
    <property type="term" value="F:nucleic acid binding"/>
    <property type="evidence" value="ECO:0007669"/>
    <property type="project" value="InterPro"/>
</dbReference>
<feature type="region of interest" description="Disordered" evidence="1">
    <location>
        <begin position="684"/>
        <end position="704"/>
    </location>
</feature>
<protein>
    <recommendedName>
        <fullName evidence="2">Integrase catalytic domain-containing protein</fullName>
    </recommendedName>
</protein>
<organism evidence="3 4">
    <name type="scientific">Ancylostoma ceylanicum</name>
    <dbReference type="NCBI Taxonomy" id="53326"/>
    <lineage>
        <taxon>Eukaryota</taxon>
        <taxon>Metazoa</taxon>
        <taxon>Ecdysozoa</taxon>
        <taxon>Nematoda</taxon>
        <taxon>Chromadorea</taxon>
        <taxon>Rhabditida</taxon>
        <taxon>Rhabditina</taxon>
        <taxon>Rhabditomorpha</taxon>
        <taxon>Strongyloidea</taxon>
        <taxon>Ancylostomatidae</taxon>
        <taxon>Ancylostomatinae</taxon>
        <taxon>Ancylostoma</taxon>
    </lineage>
</organism>
<dbReference type="Pfam" id="PF05380">
    <property type="entry name" value="Peptidase_A17"/>
    <property type="match status" value="1"/>
</dbReference>
<gene>
    <name evidence="3" type="primary">Acey_s0013.g1984</name>
    <name evidence="3" type="ORF">Y032_0013g1984</name>
</gene>
<dbReference type="InterPro" id="IPR041588">
    <property type="entry name" value="Integrase_H2C2"/>
</dbReference>
<dbReference type="OrthoDB" id="5866088at2759"/>
<dbReference type="Gene3D" id="3.30.420.10">
    <property type="entry name" value="Ribonuclease H-like superfamily/Ribonuclease H"/>
    <property type="match status" value="1"/>
</dbReference>
<evidence type="ECO:0000256" key="1">
    <source>
        <dbReference type="SAM" id="MobiDB-lite"/>
    </source>
</evidence>
<dbReference type="Pfam" id="PF18701">
    <property type="entry name" value="DUF5641"/>
    <property type="match status" value="1"/>
</dbReference>
<dbReference type="PROSITE" id="PS50994">
    <property type="entry name" value="INTEGRASE"/>
    <property type="match status" value="1"/>
</dbReference>